<organism evidence="1 2">
    <name type="scientific">Orchesella cincta</name>
    <name type="common">Springtail</name>
    <name type="synonym">Podura cincta</name>
    <dbReference type="NCBI Taxonomy" id="48709"/>
    <lineage>
        <taxon>Eukaryota</taxon>
        <taxon>Metazoa</taxon>
        <taxon>Ecdysozoa</taxon>
        <taxon>Arthropoda</taxon>
        <taxon>Hexapoda</taxon>
        <taxon>Collembola</taxon>
        <taxon>Entomobryomorpha</taxon>
        <taxon>Entomobryoidea</taxon>
        <taxon>Orchesellidae</taxon>
        <taxon>Orchesellinae</taxon>
        <taxon>Orchesella</taxon>
    </lineage>
</organism>
<proteinExistence type="predicted"/>
<dbReference type="AlphaFoldDB" id="A0A1D2M473"/>
<name>A0A1D2M473_ORCCI</name>
<reference evidence="1 2" key="1">
    <citation type="journal article" date="2016" name="Genome Biol. Evol.">
        <title>Gene Family Evolution Reflects Adaptation to Soil Environmental Stressors in the Genome of the Collembolan Orchesella cincta.</title>
        <authorList>
            <person name="Faddeeva-Vakhrusheva A."/>
            <person name="Derks M.F."/>
            <person name="Anvar S.Y."/>
            <person name="Agamennone V."/>
            <person name="Suring W."/>
            <person name="Smit S."/>
            <person name="van Straalen N.M."/>
            <person name="Roelofs D."/>
        </authorList>
    </citation>
    <scope>NUCLEOTIDE SEQUENCE [LARGE SCALE GENOMIC DNA]</scope>
    <source>
        <tissue evidence="1">Mixed pool</tissue>
    </source>
</reference>
<dbReference type="EMBL" id="LJIJ01004783">
    <property type="protein sequence ID" value="ODM87734.1"/>
    <property type="molecule type" value="Genomic_DNA"/>
</dbReference>
<keyword evidence="2" id="KW-1185">Reference proteome</keyword>
<protein>
    <submittedName>
        <fullName evidence="1">Heat shock 70 kDa protein</fullName>
    </submittedName>
</protein>
<evidence type="ECO:0000313" key="1">
    <source>
        <dbReference type="EMBL" id="ODM87734.1"/>
    </source>
</evidence>
<comment type="caution">
    <text evidence="1">The sequence shown here is derived from an EMBL/GenBank/DDBJ whole genome shotgun (WGS) entry which is preliminary data.</text>
</comment>
<gene>
    <name evidence="1" type="ORF">Ocin01_18948</name>
</gene>
<keyword evidence="1" id="KW-0346">Stress response</keyword>
<dbReference type="Gene3D" id="1.20.58.420">
    <property type="entry name" value="AHSP"/>
    <property type="match status" value="1"/>
</dbReference>
<dbReference type="Proteomes" id="UP000094527">
    <property type="component" value="Unassembled WGS sequence"/>
</dbReference>
<dbReference type="PROSITE" id="PS00297">
    <property type="entry name" value="HSP70_1"/>
    <property type="match status" value="1"/>
</dbReference>
<dbReference type="InterPro" id="IPR018181">
    <property type="entry name" value="Heat_shock_70_CS"/>
</dbReference>
<accession>A0A1D2M473</accession>
<sequence>MLAYQGNTDFLLEDELLEAHQKSLNIALQKYNKSHQKSVEKVEDFKRKIQAEFTTTKFQNHQRLEVARSNADSWMAECLNDYNLQMTHFNSTCQTEDDFRLAHEETKSNSLSLFSRKWQYSNASLRQQYERELVKQMDPIFSELEDLFLMRLNTGKVTAGDSKEEVRKYYHEEMEKHFQNRQFIQPDELHALHKQARKAAIGICKKKKIITSSQKKALKQWLESSFQKYRDLNDANLNWVDGAEPAIGIDLGTTFCCAAFYSLNNIRKKYNTKLRHYQQGRIVYCRKHC</sequence>
<evidence type="ECO:0000313" key="2">
    <source>
        <dbReference type="Proteomes" id="UP000094527"/>
    </source>
</evidence>